<sequence length="250" mass="27480">MNITKAIRKLCTPAYVYLVMSMISIIILMAQNAGNDTKFCIGSYTCKVMSTSFVFFCQALYTAIWTFILDSVCKKGYNNISWFLVLFPYLLFFIIIGLFILGDKKKEGFKEGVAASDWYKNEKNTSGTSSPHKRKGQKRSRSKYKTECVDSAGGALSENNCKNKNGCVWTQIGELPSCYDDKANCMDSSGIICSGQGECNTSPAGGTGHCKCNCGWEGQQCSITGCGQCPEKQKASCDRRVRAAAAKKNK</sequence>
<proteinExistence type="predicted"/>
<protein>
    <recommendedName>
        <fullName evidence="3">EGF-like domain-containing protein</fullName>
    </recommendedName>
</protein>
<feature type="transmembrane region" description="Helical" evidence="2">
    <location>
        <begin position="80"/>
        <end position="101"/>
    </location>
</feature>
<evidence type="ECO:0000256" key="2">
    <source>
        <dbReference type="SAM" id="Phobius"/>
    </source>
</evidence>
<evidence type="ECO:0000259" key="3">
    <source>
        <dbReference type="PROSITE" id="PS50026"/>
    </source>
</evidence>
<dbReference type="PROSITE" id="PS00022">
    <property type="entry name" value="EGF_1"/>
    <property type="match status" value="1"/>
</dbReference>
<dbReference type="InterPro" id="IPR000742">
    <property type="entry name" value="EGF"/>
</dbReference>
<feature type="transmembrane region" description="Helical" evidence="2">
    <location>
        <begin position="46"/>
        <end position="68"/>
    </location>
</feature>
<dbReference type="EMBL" id="MN739282">
    <property type="protein sequence ID" value="QHS96985.1"/>
    <property type="molecule type" value="Genomic_DNA"/>
</dbReference>
<keyword evidence="2" id="KW-0812">Transmembrane</keyword>
<keyword evidence="2" id="KW-0472">Membrane</keyword>
<organism evidence="4">
    <name type="scientific">viral metagenome</name>
    <dbReference type="NCBI Taxonomy" id="1070528"/>
    <lineage>
        <taxon>unclassified sequences</taxon>
        <taxon>metagenomes</taxon>
        <taxon>organismal metagenomes</taxon>
    </lineage>
</organism>
<feature type="compositionally biased region" description="Basic residues" evidence="1">
    <location>
        <begin position="131"/>
        <end position="143"/>
    </location>
</feature>
<dbReference type="AlphaFoldDB" id="A0A6C0BX08"/>
<dbReference type="PROSITE" id="PS01186">
    <property type="entry name" value="EGF_2"/>
    <property type="match status" value="1"/>
</dbReference>
<name>A0A6C0BX08_9ZZZZ</name>
<keyword evidence="2" id="KW-1133">Transmembrane helix</keyword>
<dbReference type="PROSITE" id="PS50026">
    <property type="entry name" value="EGF_3"/>
    <property type="match status" value="1"/>
</dbReference>
<feature type="region of interest" description="Disordered" evidence="1">
    <location>
        <begin position="123"/>
        <end position="144"/>
    </location>
</feature>
<dbReference type="Gene3D" id="2.10.25.10">
    <property type="entry name" value="Laminin"/>
    <property type="match status" value="1"/>
</dbReference>
<evidence type="ECO:0000313" key="4">
    <source>
        <dbReference type="EMBL" id="QHS96985.1"/>
    </source>
</evidence>
<reference evidence="4" key="1">
    <citation type="journal article" date="2020" name="Nature">
        <title>Giant virus diversity and host interactions through global metagenomics.</title>
        <authorList>
            <person name="Schulz F."/>
            <person name="Roux S."/>
            <person name="Paez-Espino D."/>
            <person name="Jungbluth S."/>
            <person name="Walsh D.A."/>
            <person name="Denef V.J."/>
            <person name="McMahon K.D."/>
            <person name="Konstantinidis K.T."/>
            <person name="Eloe-Fadrosh E.A."/>
            <person name="Kyrpides N.C."/>
            <person name="Woyke T."/>
        </authorList>
    </citation>
    <scope>NUCLEOTIDE SEQUENCE</scope>
    <source>
        <strain evidence="4">GVMAG-M-3300020166-5</strain>
    </source>
</reference>
<accession>A0A6C0BX08</accession>
<feature type="domain" description="EGF-like" evidence="3">
    <location>
        <begin position="181"/>
        <end position="222"/>
    </location>
</feature>
<feature type="transmembrane region" description="Helical" evidence="2">
    <location>
        <begin position="14"/>
        <end position="34"/>
    </location>
</feature>
<evidence type="ECO:0000256" key="1">
    <source>
        <dbReference type="SAM" id="MobiDB-lite"/>
    </source>
</evidence>